<comment type="caution">
    <text evidence="2">The sequence shown here is derived from an EMBL/GenBank/DDBJ whole genome shotgun (WGS) entry which is preliminary data.</text>
</comment>
<dbReference type="EMBL" id="JAIFZO010000002">
    <property type="protein sequence ID" value="MCX4232075.1"/>
    <property type="molecule type" value="Genomic_DNA"/>
</dbReference>
<evidence type="ECO:0000313" key="3">
    <source>
        <dbReference type="Proteomes" id="UP001165590"/>
    </source>
</evidence>
<reference evidence="2" key="1">
    <citation type="journal article" date="2022" name="bioRxiv">
        <title>Discovery and biosynthetic assessment of Streptomyces ortus sp nov. isolated from a deep-sea sponge.</title>
        <authorList>
            <person name="Williams S.E."/>
        </authorList>
    </citation>
    <scope>NUCLEOTIDE SEQUENCE</scope>
    <source>
        <strain evidence="2">A15ISP2-DRY2</strain>
    </source>
</reference>
<evidence type="ECO:0008006" key="4">
    <source>
        <dbReference type="Google" id="ProtNLM"/>
    </source>
</evidence>
<feature type="region of interest" description="Disordered" evidence="1">
    <location>
        <begin position="97"/>
        <end position="122"/>
    </location>
</feature>
<protein>
    <recommendedName>
        <fullName evidence="4">4Fe-4S ferredoxin-type domain-containing protein</fullName>
    </recommendedName>
</protein>
<evidence type="ECO:0000256" key="1">
    <source>
        <dbReference type="SAM" id="MobiDB-lite"/>
    </source>
</evidence>
<keyword evidence="3" id="KW-1185">Reference proteome</keyword>
<name>A0ABT3UWX9_9ACTN</name>
<proteinExistence type="predicted"/>
<sequence>MNQPDPTTDPETARDFDGCRRDCRLAQAHTLVWGECEHAPKPEPTVNMSVVYTAADGHPSIGFDTYTVPELARLIEPAAGDALRAAAVARAIVHRNDEQPPAPAAPAVPSAPASRAAHLSAAGERRAALRERLAAVPAAEEQPDNETPDEARQSCACGQDGCEHCDTDEEPLLCPRCGDDISDYGEDDFVFRTGDDRPYCSGECVVAAHRAALKAAPPAVVPQPEEA</sequence>
<dbReference type="Proteomes" id="UP001165590">
    <property type="component" value="Unassembled WGS sequence"/>
</dbReference>
<dbReference type="RefSeq" id="WP_267025178.1">
    <property type="nucleotide sequence ID" value="NZ_JAIFZO010000002.1"/>
</dbReference>
<organism evidence="2 3">
    <name type="scientific">Streptomyces ortus</name>
    <dbReference type="NCBI Taxonomy" id="2867268"/>
    <lineage>
        <taxon>Bacteria</taxon>
        <taxon>Bacillati</taxon>
        <taxon>Actinomycetota</taxon>
        <taxon>Actinomycetes</taxon>
        <taxon>Kitasatosporales</taxon>
        <taxon>Streptomycetaceae</taxon>
        <taxon>Streptomyces</taxon>
    </lineage>
</organism>
<accession>A0ABT3UWX9</accession>
<evidence type="ECO:0000313" key="2">
    <source>
        <dbReference type="EMBL" id="MCX4232075.1"/>
    </source>
</evidence>
<gene>
    <name evidence="2" type="ORF">K3769_04615</name>
</gene>
<feature type="compositionally biased region" description="Low complexity" evidence="1">
    <location>
        <begin position="107"/>
        <end position="122"/>
    </location>
</feature>